<dbReference type="RefSeq" id="WP_012854182.1">
    <property type="nucleotide sequence ID" value="NC_013510.1"/>
</dbReference>
<dbReference type="InterPro" id="IPR024437">
    <property type="entry name" value="DUF3825"/>
</dbReference>
<feature type="region of interest" description="Disordered" evidence="1">
    <location>
        <begin position="1"/>
        <end position="79"/>
    </location>
</feature>
<evidence type="ECO:0000256" key="1">
    <source>
        <dbReference type="SAM" id="MobiDB-lite"/>
    </source>
</evidence>
<feature type="compositionally biased region" description="Gly residues" evidence="1">
    <location>
        <begin position="16"/>
        <end position="27"/>
    </location>
</feature>
<keyword evidence="4" id="KW-1185">Reference proteome</keyword>
<reference evidence="3 4" key="1">
    <citation type="journal article" date="2011" name="Stand. Genomic Sci.">
        <title>Complete genome sequence of Thermomonospora curvata type strain (B9).</title>
        <authorList>
            <person name="Chertkov O."/>
            <person name="Sikorski J."/>
            <person name="Nolan M."/>
            <person name="Lapidus A."/>
            <person name="Lucas S."/>
            <person name="Del Rio T.G."/>
            <person name="Tice H."/>
            <person name="Cheng J.F."/>
            <person name="Goodwin L."/>
            <person name="Pitluck S."/>
            <person name="Liolios K."/>
            <person name="Ivanova N."/>
            <person name="Mavromatis K."/>
            <person name="Mikhailova N."/>
            <person name="Ovchinnikova G."/>
            <person name="Pati A."/>
            <person name="Chen A."/>
            <person name="Palaniappan K."/>
            <person name="Djao O.D."/>
            <person name="Land M."/>
            <person name="Hauser L."/>
            <person name="Chang Y.J."/>
            <person name="Jeffries C.D."/>
            <person name="Brettin T."/>
            <person name="Han C."/>
            <person name="Detter J.C."/>
            <person name="Rohde M."/>
            <person name="Goker M."/>
            <person name="Woyke T."/>
            <person name="Bristow J."/>
            <person name="Eisen J.A."/>
            <person name="Markowitz V."/>
            <person name="Hugenholtz P."/>
            <person name="Klenk H.P."/>
            <person name="Kyrpides N.C."/>
        </authorList>
    </citation>
    <scope>NUCLEOTIDE SEQUENCE [LARGE SCALE GENOMIC DNA]</scope>
    <source>
        <strain evidence="4">ATCC 19995 / DSM 43183 / JCM 3096 / KCTC 9072 / NBRC 15933 / NCIMB 10081 / Henssen B9</strain>
    </source>
</reference>
<dbReference type="KEGG" id="tcu:Tcur_3869"/>
<dbReference type="EMBL" id="CP001738">
    <property type="protein sequence ID" value="ACY99398.1"/>
    <property type="molecule type" value="Genomic_DNA"/>
</dbReference>
<evidence type="ECO:0000313" key="3">
    <source>
        <dbReference type="EMBL" id="ACY99398.1"/>
    </source>
</evidence>
<feature type="domain" description="DUF3825" evidence="2">
    <location>
        <begin position="144"/>
        <end position="382"/>
    </location>
</feature>
<evidence type="ECO:0000313" key="4">
    <source>
        <dbReference type="Proteomes" id="UP000001918"/>
    </source>
</evidence>
<dbReference type="AlphaFoldDB" id="D1AD89"/>
<dbReference type="STRING" id="471852.Tcur_3869"/>
<evidence type="ECO:0000259" key="2">
    <source>
        <dbReference type="Pfam" id="PF12873"/>
    </source>
</evidence>
<dbReference type="OrthoDB" id="5493836at2"/>
<proteinExistence type="predicted"/>
<name>D1AD89_THECD</name>
<dbReference type="eggNOG" id="COG1278">
    <property type="taxonomic scope" value="Bacteria"/>
</dbReference>
<sequence>MTPHEPKSTAYHDPGHLGGPHPFGGAEGASPAAAATDALGGTGAAGLPPSYGGPLTGSKGTDDPLAGVSGSAGTAAAGSRGRHAYLEEAAAYLSETAATVPQAQPASAQPISRRSQRALYKHATLGPLRAEDPSASGEDFFDLLARLAEPEEWGGAPSGPAQVARSDDTWVLREYIEQTFERLYRQRRILTSPDGAHSVFNTGLVTSRQEEIYGLFVPSRDPDGAPWRLQGWYTESERELQTHFPELPPAATYAEEPAELVYDWRCELVVNAGRLLESAENLAALPAPLNANPYQAGLVLEGAVRRAQSRARRDYRAAVPCWDPLSERVRLLLPLSLTSPDAVDAALMVGREDAQEVYRGHRLLALDIAYARARQLARPHDWLTPPAASS</sequence>
<dbReference type="Proteomes" id="UP000001918">
    <property type="component" value="Chromosome"/>
</dbReference>
<gene>
    <name evidence="3" type="ordered locus">Tcur_3869</name>
</gene>
<organism evidence="3 4">
    <name type="scientific">Thermomonospora curvata (strain ATCC 19995 / DSM 43183 / JCM 3096 / KCTC 9072 / NBRC 15933 / NCIMB 10081 / Henssen B9)</name>
    <dbReference type="NCBI Taxonomy" id="471852"/>
    <lineage>
        <taxon>Bacteria</taxon>
        <taxon>Bacillati</taxon>
        <taxon>Actinomycetota</taxon>
        <taxon>Actinomycetes</taxon>
        <taxon>Streptosporangiales</taxon>
        <taxon>Thermomonosporaceae</taxon>
        <taxon>Thermomonospora</taxon>
    </lineage>
</organism>
<accession>D1AD89</accession>
<protein>
    <recommendedName>
        <fullName evidence="2">DUF3825 domain-containing protein</fullName>
    </recommendedName>
</protein>
<feature type="compositionally biased region" description="Low complexity" evidence="1">
    <location>
        <begin position="66"/>
        <end position="79"/>
    </location>
</feature>
<dbReference type="HOGENOM" id="CLU_707746_0_0_11"/>
<feature type="compositionally biased region" description="Low complexity" evidence="1">
    <location>
        <begin position="28"/>
        <end position="39"/>
    </location>
</feature>
<dbReference type="Pfam" id="PF12873">
    <property type="entry name" value="DUF3825"/>
    <property type="match status" value="1"/>
</dbReference>